<reference evidence="1" key="1">
    <citation type="submission" date="2022-08" db="EMBL/GenBank/DDBJ databases">
        <authorList>
            <consortium name="DOE Joint Genome Institute"/>
            <person name="Min B."/>
            <person name="Riley R."/>
            <person name="Sierra-Patev S."/>
            <person name="Naranjo-Ortiz M."/>
            <person name="Looney B."/>
            <person name="Konkel Z."/>
            <person name="Slot J.C."/>
            <person name="Sakamoto Y."/>
            <person name="Steenwyk J.L."/>
            <person name="Rokas A."/>
            <person name="Carro J."/>
            <person name="Camarero S."/>
            <person name="Ferreira P."/>
            <person name="Molpeceres G."/>
            <person name="Ruiz-Duenas F.J."/>
            <person name="Serrano A."/>
            <person name="Henrissat B."/>
            <person name="Drula E."/>
            <person name="Hughes K.W."/>
            <person name="Mata J.L."/>
            <person name="Ishikawa N.K."/>
            <person name="Vargas-Isla R."/>
            <person name="Ushijima S."/>
            <person name="Smith C.A."/>
            <person name="Ahrendt S."/>
            <person name="Andreopoulos W."/>
            <person name="He G."/>
            <person name="Labutti K."/>
            <person name="Lipzen A."/>
            <person name="Ng V."/>
            <person name="Sandor L."/>
            <person name="Barry K."/>
            <person name="Martinez A.T."/>
            <person name="Xiao Y."/>
            <person name="Gibbons J.G."/>
            <person name="Terashima K."/>
            <person name="Hibbett D.S."/>
            <person name="Grigoriev I.V."/>
        </authorList>
    </citation>
    <scope>NUCLEOTIDE SEQUENCE</scope>
    <source>
        <strain evidence="1">TFB10827</strain>
    </source>
</reference>
<dbReference type="EMBL" id="MU790930">
    <property type="protein sequence ID" value="KAJ3991913.1"/>
    <property type="molecule type" value="Genomic_DNA"/>
</dbReference>
<dbReference type="Proteomes" id="UP001163828">
    <property type="component" value="Unassembled WGS sequence"/>
</dbReference>
<comment type="caution">
    <text evidence="1">The sequence shown here is derived from an EMBL/GenBank/DDBJ whole genome shotgun (WGS) entry which is preliminary data.</text>
</comment>
<proteinExistence type="predicted"/>
<keyword evidence="2" id="KW-1185">Reference proteome</keyword>
<name>A0ABQ8PZP2_9AGAR</name>
<accession>A0ABQ8PZP2</accession>
<gene>
    <name evidence="1" type="ORF">F5050DRAFT_1862438</name>
</gene>
<evidence type="ECO:0000313" key="2">
    <source>
        <dbReference type="Proteomes" id="UP001163828"/>
    </source>
</evidence>
<protein>
    <submittedName>
        <fullName evidence="1">Uncharacterized protein</fullName>
    </submittedName>
</protein>
<organism evidence="1 2">
    <name type="scientific">Lentinula boryana</name>
    <dbReference type="NCBI Taxonomy" id="40481"/>
    <lineage>
        <taxon>Eukaryota</taxon>
        <taxon>Fungi</taxon>
        <taxon>Dikarya</taxon>
        <taxon>Basidiomycota</taxon>
        <taxon>Agaricomycotina</taxon>
        <taxon>Agaricomycetes</taxon>
        <taxon>Agaricomycetidae</taxon>
        <taxon>Agaricales</taxon>
        <taxon>Marasmiineae</taxon>
        <taxon>Omphalotaceae</taxon>
        <taxon>Lentinula</taxon>
    </lineage>
</organism>
<evidence type="ECO:0000313" key="1">
    <source>
        <dbReference type="EMBL" id="KAJ3991913.1"/>
    </source>
</evidence>
<sequence>MIMLDLTDPQSNFALRAPLADAKEDFLAARAYKESSRKGNLAIFGKEYQSESCYQASVPSSARHGIIEECVLVHAQDIINGEDRRPRAIPSFTDEVTVRKAPVRLLQVVSRRILNHSARVMVRFPANFAVNLFPFLHPIKVFGATILRMLVRFIGKMYSREESLVKKNDVPFATPHNGFHIVHFSLETLITWRAKELHLWA</sequence>